<organism evidence="2 3">
    <name type="scientific">Exserohilum turcicum (strain 28A)</name>
    <name type="common">Northern leaf blight fungus</name>
    <name type="synonym">Setosphaeria turcica</name>
    <dbReference type="NCBI Taxonomy" id="671987"/>
    <lineage>
        <taxon>Eukaryota</taxon>
        <taxon>Fungi</taxon>
        <taxon>Dikarya</taxon>
        <taxon>Ascomycota</taxon>
        <taxon>Pezizomycotina</taxon>
        <taxon>Dothideomycetes</taxon>
        <taxon>Pleosporomycetidae</taxon>
        <taxon>Pleosporales</taxon>
        <taxon>Pleosporineae</taxon>
        <taxon>Pleosporaceae</taxon>
        <taxon>Exserohilum</taxon>
    </lineage>
</organism>
<dbReference type="GeneID" id="19404404"/>
<dbReference type="Proteomes" id="UP000016935">
    <property type="component" value="Unassembled WGS sequence"/>
</dbReference>
<keyword evidence="3" id="KW-1185">Reference proteome</keyword>
<evidence type="ECO:0000313" key="3">
    <source>
        <dbReference type="Proteomes" id="UP000016935"/>
    </source>
</evidence>
<reference evidence="2 3" key="2">
    <citation type="journal article" date="2013" name="PLoS Genet.">
        <title>Comparative genome structure, secondary metabolite, and effector coding capacity across Cochliobolus pathogens.</title>
        <authorList>
            <person name="Condon B.J."/>
            <person name="Leng Y."/>
            <person name="Wu D."/>
            <person name="Bushley K.E."/>
            <person name="Ohm R.A."/>
            <person name="Otillar R."/>
            <person name="Martin J."/>
            <person name="Schackwitz W."/>
            <person name="Grimwood J."/>
            <person name="MohdZainudin N."/>
            <person name="Xue C."/>
            <person name="Wang R."/>
            <person name="Manning V.A."/>
            <person name="Dhillon B."/>
            <person name="Tu Z.J."/>
            <person name="Steffenson B.J."/>
            <person name="Salamov A."/>
            <person name="Sun H."/>
            <person name="Lowry S."/>
            <person name="LaButti K."/>
            <person name="Han J."/>
            <person name="Copeland A."/>
            <person name="Lindquist E."/>
            <person name="Barry K."/>
            <person name="Schmutz J."/>
            <person name="Baker S.E."/>
            <person name="Ciuffetti L.M."/>
            <person name="Grigoriev I.V."/>
            <person name="Zhong S."/>
            <person name="Turgeon B.G."/>
        </authorList>
    </citation>
    <scope>NUCLEOTIDE SEQUENCE [LARGE SCALE GENOMIC DNA]</scope>
    <source>
        <strain evidence="3">28A</strain>
    </source>
</reference>
<keyword evidence="1" id="KW-0732">Signal</keyword>
<sequence>MMKNLITLLWLSVTVIVANPIIANGISKRDAGLFERETDAYCGLLWGIENFAKSEFVLLLTIPSDPCAQKPVDTCCPDYRCTKYSCHIFATCLHCEFFGKKDSVSDGSQ</sequence>
<name>R0IU97_EXST2</name>
<dbReference type="EMBL" id="KB908548">
    <property type="protein sequence ID" value="EOA88186.1"/>
    <property type="molecule type" value="Genomic_DNA"/>
</dbReference>
<dbReference type="HOGENOM" id="CLU_2185578_0_0_1"/>
<evidence type="ECO:0000256" key="1">
    <source>
        <dbReference type="SAM" id="SignalP"/>
    </source>
</evidence>
<reference evidence="2 3" key="1">
    <citation type="journal article" date="2012" name="PLoS Pathog.">
        <title>Diverse lifestyles and strategies of plant pathogenesis encoded in the genomes of eighteen Dothideomycetes fungi.</title>
        <authorList>
            <person name="Ohm R.A."/>
            <person name="Feau N."/>
            <person name="Henrissat B."/>
            <person name="Schoch C.L."/>
            <person name="Horwitz B.A."/>
            <person name="Barry K.W."/>
            <person name="Condon B.J."/>
            <person name="Copeland A.C."/>
            <person name="Dhillon B."/>
            <person name="Glaser F."/>
            <person name="Hesse C.N."/>
            <person name="Kosti I."/>
            <person name="LaButti K."/>
            <person name="Lindquist E.A."/>
            <person name="Lucas S."/>
            <person name="Salamov A.A."/>
            <person name="Bradshaw R.E."/>
            <person name="Ciuffetti L."/>
            <person name="Hamelin R.C."/>
            <person name="Kema G.H.J."/>
            <person name="Lawrence C."/>
            <person name="Scott J.A."/>
            <person name="Spatafora J.W."/>
            <person name="Turgeon B.G."/>
            <person name="de Wit P.J.G.M."/>
            <person name="Zhong S."/>
            <person name="Goodwin S.B."/>
            <person name="Grigoriev I.V."/>
        </authorList>
    </citation>
    <scope>NUCLEOTIDE SEQUENCE [LARGE SCALE GENOMIC DNA]</scope>
    <source>
        <strain evidence="3">28A</strain>
    </source>
</reference>
<evidence type="ECO:0000313" key="2">
    <source>
        <dbReference type="EMBL" id="EOA88186.1"/>
    </source>
</evidence>
<proteinExistence type="predicted"/>
<protein>
    <submittedName>
        <fullName evidence="2">Uncharacterized protein</fullName>
    </submittedName>
</protein>
<feature type="signal peptide" evidence="1">
    <location>
        <begin position="1"/>
        <end position="23"/>
    </location>
</feature>
<gene>
    <name evidence="2" type="ORF">SETTUDRAFT_38860</name>
</gene>
<dbReference type="RefSeq" id="XP_008024095.1">
    <property type="nucleotide sequence ID" value="XM_008025904.1"/>
</dbReference>
<feature type="chain" id="PRO_5004342527" evidence="1">
    <location>
        <begin position="24"/>
        <end position="109"/>
    </location>
</feature>
<accession>R0IU97</accession>
<dbReference type="AlphaFoldDB" id="R0IU97"/>